<dbReference type="InterPro" id="IPR052289">
    <property type="entry name" value="Calcyclin-binding_UBL-bridge"/>
</dbReference>
<evidence type="ECO:0000313" key="4">
    <source>
        <dbReference type="EMBL" id="VTZ71225.1"/>
    </source>
</evidence>
<dbReference type="InterPro" id="IPR008978">
    <property type="entry name" value="HSP20-like_chaperone"/>
</dbReference>
<dbReference type="PANTHER" id="PTHR13164:SF3">
    <property type="entry name" value="CALCYCLIN-BINDING PROTEIN"/>
    <property type="match status" value="1"/>
</dbReference>
<dbReference type="Pfam" id="PF04969">
    <property type="entry name" value="CS"/>
    <property type="match status" value="1"/>
</dbReference>
<feature type="domain" description="CS" evidence="2">
    <location>
        <begin position="72"/>
        <end position="165"/>
    </location>
</feature>
<dbReference type="VEuPathDB" id="PlasmoDB:PCHAS_1454900"/>
<dbReference type="RefSeq" id="XP_740454.1">
    <property type="nucleotide sequence ID" value="XM_735361.1"/>
</dbReference>
<evidence type="ECO:0000313" key="6">
    <source>
        <dbReference type="Proteomes" id="UP000507163"/>
    </source>
</evidence>
<dbReference type="Proteomes" id="UP000071118">
    <property type="component" value="Chromosome 14"/>
</dbReference>
<dbReference type="Proteomes" id="UP000507163">
    <property type="component" value="Chromosome 14"/>
</dbReference>
<dbReference type="GO" id="GO:0044548">
    <property type="term" value="F:S100 protein binding"/>
    <property type="evidence" value="ECO:0007669"/>
    <property type="project" value="InterPro"/>
</dbReference>
<protein>
    <submittedName>
        <fullName evidence="4">Calcyclin binding protein, putative</fullName>
    </submittedName>
</protein>
<evidence type="ECO:0000313" key="5">
    <source>
        <dbReference type="Proteomes" id="UP000071118"/>
    </source>
</evidence>
<accession>A0A077TRU5</accession>
<reference evidence="4" key="3">
    <citation type="submission" date="2019-05" db="EMBL/GenBank/DDBJ databases">
        <authorList>
            <consortium name="Pathogen Informatics"/>
        </authorList>
    </citation>
    <scope>NUCLEOTIDE SEQUENCE</scope>
    <source>
        <strain evidence="3 6">AJ</strain>
        <strain evidence="4">AS</strain>
    </source>
</reference>
<sequence length="227" mass="26801">MESEKIKQLNEDIEELKKVLSTVVRENVKRKINRVIEDITVEIAKLKLDEFQKPNKINNTSSEKNDINISYSSVPSFAWNQEKNKVTVFLTIKNIQNISQENIVSEFNERDFEIKIHNVDLKNYRFCIKKLHDKIIPNKCSIKIKKDLLQVYLIKQDNKHWDNLHFKESPMSKIRPPKMNDQVEPSAMLMDMMKQLYQEGDSDMKRTIAKAWCEANEKKNDFVPPAF</sequence>
<proteinExistence type="predicted"/>
<dbReference type="PROSITE" id="PS51203">
    <property type="entry name" value="CS"/>
    <property type="match status" value="1"/>
</dbReference>
<dbReference type="OrthoDB" id="164025at2759"/>
<dbReference type="GO" id="GO:0005634">
    <property type="term" value="C:nucleus"/>
    <property type="evidence" value="ECO:0007669"/>
    <property type="project" value="TreeGrafter"/>
</dbReference>
<evidence type="ECO:0000259" key="2">
    <source>
        <dbReference type="PROSITE" id="PS51203"/>
    </source>
</evidence>
<dbReference type="InterPro" id="IPR037893">
    <property type="entry name" value="CS_CacyBP"/>
</dbReference>
<dbReference type="EMBL" id="LT608180">
    <property type="protein sequence ID" value="SCM26790.1"/>
    <property type="molecule type" value="Genomic_DNA"/>
</dbReference>
<dbReference type="GeneID" id="3493526"/>
<dbReference type="CDD" id="cd06468">
    <property type="entry name" value="p23_CacyBP"/>
    <property type="match status" value="1"/>
</dbReference>
<evidence type="ECO:0000259" key="1">
    <source>
        <dbReference type="PROSITE" id="PS51048"/>
    </source>
</evidence>
<gene>
    <name evidence="3" type="ORF">PCHAJ_000471400</name>
    <name evidence="4" type="ORF">PCHAS_1454900</name>
</gene>
<dbReference type="EMBL" id="LK022891">
    <property type="protein sequence ID" value="VTZ71225.1"/>
    <property type="molecule type" value="Genomic_DNA"/>
</dbReference>
<dbReference type="GO" id="GO:0015631">
    <property type="term" value="F:tubulin binding"/>
    <property type="evidence" value="ECO:0007669"/>
    <property type="project" value="InterPro"/>
</dbReference>
<dbReference type="PROSITE" id="PS51048">
    <property type="entry name" value="SGS"/>
    <property type="match status" value="1"/>
</dbReference>
<name>A0A077TRU5_PLACU</name>
<reference evidence="4 5" key="1">
    <citation type="journal article" date="2014" name="BMC Biol.">
        <title>A comprehensive evaluation of rodent malaria parasite genomes and gene expression.</title>
        <authorList>
            <person name="Otto T.D."/>
            <person name="Bohme U."/>
            <person name="Jackson A.P."/>
            <person name="Hunt M."/>
            <person name="Franke-Fayard B."/>
            <person name="Hoeijmakers W.A."/>
            <person name="Religa A.A."/>
            <person name="Robertson L."/>
            <person name="Sanders M."/>
            <person name="Ogun S.A."/>
            <person name="Cunningham D."/>
            <person name="Erhart A."/>
            <person name="Billker O."/>
            <person name="Khan S.M."/>
            <person name="Stunnenberg H.G."/>
            <person name="Langhorne J."/>
            <person name="Holder A.A."/>
            <person name="Waters A.P."/>
            <person name="Newbold C.I."/>
            <person name="Pain A."/>
            <person name="Berriman M."/>
            <person name="Janse C.J."/>
        </authorList>
    </citation>
    <scope>NUCLEOTIDE SEQUENCE [LARGE SCALE GENOMIC DNA]</scope>
    <source>
        <strain evidence="4 5">AS</strain>
    </source>
</reference>
<dbReference type="PANTHER" id="PTHR13164">
    <property type="entry name" value="CALICYLIN BINDING PROTEIN"/>
    <property type="match status" value="1"/>
</dbReference>
<dbReference type="InterPro" id="IPR007052">
    <property type="entry name" value="CS_dom"/>
</dbReference>
<organism evidence="4 5">
    <name type="scientific">Plasmodium chabaudi chabaudi</name>
    <dbReference type="NCBI Taxonomy" id="31271"/>
    <lineage>
        <taxon>Eukaryota</taxon>
        <taxon>Sar</taxon>
        <taxon>Alveolata</taxon>
        <taxon>Apicomplexa</taxon>
        <taxon>Aconoidasida</taxon>
        <taxon>Haemosporida</taxon>
        <taxon>Plasmodiidae</taxon>
        <taxon>Plasmodium</taxon>
        <taxon>Plasmodium (Vinckeia)</taxon>
    </lineage>
</organism>
<dbReference type="KEGG" id="pcb:PCHAS_1454900"/>
<dbReference type="InterPro" id="IPR007699">
    <property type="entry name" value="SGS_dom"/>
</dbReference>
<dbReference type="FunFam" id="2.60.40.790:FF:000040">
    <property type="entry name" value="Calcyclin binding protein"/>
    <property type="match status" value="1"/>
</dbReference>
<dbReference type="SUPFAM" id="SSF49764">
    <property type="entry name" value="HSP20-like chaperones"/>
    <property type="match status" value="1"/>
</dbReference>
<evidence type="ECO:0000313" key="3">
    <source>
        <dbReference type="EMBL" id="SCM26790.1"/>
    </source>
</evidence>
<keyword evidence="5" id="KW-1185">Reference proteome</keyword>
<dbReference type="GO" id="GO:0031625">
    <property type="term" value="F:ubiquitin protein ligase binding"/>
    <property type="evidence" value="ECO:0007669"/>
    <property type="project" value="InterPro"/>
</dbReference>
<dbReference type="AlphaFoldDB" id="A0A077TRU5"/>
<feature type="domain" description="SGS" evidence="1">
    <location>
        <begin position="150"/>
        <end position="227"/>
    </location>
</feature>
<reference evidence="4" key="2">
    <citation type="submission" date="2014-05" db="EMBL/GenBank/DDBJ databases">
        <authorList>
            <person name="Aslett M.A."/>
            <person name="De Silva N."/>
        </authorList>
    </citation>
    <scope>NUCLEOTIDE SEQUENCE</scope>
    <source>
        <strain evidence="4">AS</strain>
    </source>
</reference>
<dbReference type="Gene3D" id="2.60.40.790">
    <property type="match status" value="1"/>
</dbReference>